<reference evidence="2 3" key="1">
    <citation type="submission" date="2020-07" db="EMBL/GenBank/DDBJ databases">
        <title>Comparative genomics of pyrophilous fungi reveals a link between fire events and developmental genes.</title>
        <authorList>
            <consortium name="DOE Joint Genome Institute"/>
            <person name="Steindorff A.S."/>
            <person name="Carver A."/>
            <person name="Calhoun S."/>
            <person name="Stillman K."/>
            <person name="Liu H."/>
            <person name="Lipzen A."/>
            <person name="Pangilinan J."/>
            <person name="Labutti K."/>
            <person name="Bruns T.D."/>
            <person name="Grigoriev I.V."/>
        </authorList>
    </citation>
    <scope>NUCLEOTIDE SEQUENCE [LARGE SCALE GENOMIC DNA]</scope>
    <source>
        <strain evidence="2 3">CBS 144469</strain>
    </source>
</reference>
<proteinExistence type="predicted"/>
<evidence type="ECO:0000313" key="2">
    <source>
        <dbReference type="EMBL" id="KAF6753938.1"/>
    </source>
</evidence>
<organism evidence="2 3">
    <name type="scientific">Ephemerocybe angulata</name>
    <dbReference type="NCBI Taxonomy" id="980116"/>
    <lineage>
        <taxon>Eukaryota</taxon>
        <taxon>Fungi</taxon>
        <taxon>Dikarya</taxon>
        <taxon>Basidiomycota</taxon>
        <taxon>Agaricomycotina</taxon>
        <taxon>Agaricomycetes</taxon>
        <taxon>Agaricomycetidae</taxon>
        <taxon>Agaricales</taxon>
        <taxon>Agaricineae</taxon>
        <taxon>Psathyrellaceae</taxon>
        <taxon>Ephemerocybe</taxon>
    </lineage>
</organism>
<dbReference type="Proteomes" id="UP000521943">
    <property type="component" value="Unassembled WGS sequence"/>
</dbReference>
<name>A0A8H6HY24_9AGAR</name>
<comment type="caution">
    <text evidence="2">The sequence shown here is derived from an EMBL/GenBank/DDBJ whole genome shotgun (WGS) entry which is preliminary data.</text>
</comment>
<feature type="region of interest" description="Disordered" evidence="1">
    <location>
        <begin position="219"/>
        <end position="258"/>
    </location>
</feature>
<dbReference type="EMBL" id="JACGCI010000037">
    <property type="protein sequence ID" value="KAF6753938.1"/>
    <property type="molecule type" value="Genomic_DNA"/>
</dbReference>
<dbReference type="AlphaFoldDB" id="A0A8H6HY24"/>
<feature type="compositionally biased region" description="Polar residues" evidence="1">
    <location>
        <begin position="248"/>
        <end position="258"/>
    </location>
</feature>
<evidence type="ECO:0000313" key="3">
    <source>
        <dbReference type="Proteomes" id="UP000521943"/>
    </source>
</evidence>
<sequence>MLDDSTLLPLQIHRFTHLVMKTHDIPFHSASQTDINSVVTDPPYFAIPRYRYTLLRHPEPPKINLMSHSLLKLPDSVSEIVCHVGIREEMYVHLCSAPYPSLSGFKSIVTSHTEDNAPPYVDHSFAHPSLAHQIHFYTYFVILDPVSKAHVALPGFNSRYILSRRSGQKLHCHAGSMHDCQIQPFALAVPRSPILRHPEGPTSWIWTLGSEITGFNGEPTPSPSLGIDASSVSTQRERLPDRSPLTMPPQNLSSFATQSPTSRRIYFRQASSQTHFSCDFAILQVSQAPGPHQRWDATHTIRDWHGR</sequence>
<keyword evidence="3" id="KW-1185">Reference proteome</keyword>
<gene>
    <name evidence="2" type="ORF">DFP72DRAFT_1069148</name>
</gene>
<evidence type="ECO:0000256" key="1">
    <source>
        <dbReference type="SAM" id="MobiDB-lite"/>
    </source>
</evidence>
<accession>A0A8H6HY24</accession>
<protein>
    <submittedName>
        <fullName evidence="2">Uncharacterized protein</fullName>
    </submittedName>
</protein>